<organism evidence="7 8">
    <name type="scientific">Pseudoloma neurophilia</name>
    <dbReference type="NCBI Taxonomy" id="146866"/>
    <lineage>
        <taxon>Eukaryota</taxon>
        <taxon>Fungi</taxon>
        <taxon>Fungi incertae sedis</taxon>
        <taxon>Microsporidia</taxon>
        <taxon>Pseudoloma</taxon>
    </lineage>
</organism>
<name>A0A0R0LUT8_9MICR</name>
<dbReference type="EMBL" id="LGUB01000540">
    <property type="protein sequence ID" value="KRH93000.1"/>
    <property type="molecule type" value="Genomic_DNA"/>
</dbReference>
<dbReference type="GO" id="GO:0005524">
    <property type="term" value="F:ATP binding"/>
    <property type="evidence" value="ECO:0007669"/>
    <property type="project" value="UniProtKB-UniRule"/>
</dbReference>
<dbReference type="PANTHER" id="PTHR24348">
    <property type="entry name" value="SERINE/THREONINE-PROTEIN KINASE UNC-51-RELATED"/>
    <property type="match status" value="1"/>
</dbReference>
<dbReference type="GO" id="GO:0004674">
    <property type="term" value="F:protein serine/threonine kinase activity"/>
    <property type="evidence" value="ECO:0007669"/>
    <property type="project" value="UniProtKB-KW"/>
</dbReference>
<gene>
    <name evidence="7" type="ORF">M153_17910001689</name>
</gene>
<dbReference type="Proteomes" id="UP000051530">
    <property type="component" value="Unassembled WGS sequence"/>
</dbReference>
<evidence type="ECO:0000256" key="1">
    <source>
        <dbReference type="ARBA" id="ARBA00022741"/>
    </source>
</evidence>
<dbReference type="InterPro" id="IPR045269">
    <property type="entry name" value="Atg1-like"/>
</dbReference>
<proteinExistence type="inferred from homology"/>
<protein>
    <submittedName>
        <fullName evidence="7">CMGC/CDK/CRK7 protein kinase</fullName>
    </submittedName>
</protein>
<dbReference type="PANTHER" id="PTHR24348:SF68">
    <property type="entry name" value="SERINE_THREONINE-PROTEIN KINASE ATG1C"/>
    <property type="match status" value="1"/>
</dbReference>
<feature type="non-terminal residue" evidence="7">
    <location>
        <position position="260"/>
    </location>
</feature>
<evidence type="ECO:0000256" key="2">
    <source>
        <dbReference type="ARBA" id="ARBA00022840"/>
    </source>
</evidence>
<sequence>MNSNDNFSTEQESYEEEKTQDSSGYASNVDQKGSVQSSEGKRHRSVTQKNKFDTQQNESDTLKDDSPKPKKRHSSITDSYQIIRKIGAGTYGNVFLAQKDQKQFALKQVLRIGRRTGLPLSFLRELKTLSGITHPNIVNFIECKSNIVRNKIEIFMVFEYMPLDLHRYMTSKFIMEESIIENIAYQIFLAVQYLHSKNIIHRDIKPANILVSSDDDILKIKLADFGMSRTVPKEGEIDETCIEVMSSSSSDLNESKDESK</sequence>
<keyword evidence="4" id="KW-0723">Serine/threonine-protein kinase</keyword>
<dbReference type="InterPro" id="IPR008271">
    <property type="entry name" value="Ser/Thr_kinase_AS"/>
</dbReference>
<dbReference type="PROSITE" id="PS50011">
    <property type="entry name" value="PROTEIN_KINASE_DOM"/>
    <property type="match status" value="1"/>
</dbReference>
<dbReference type="SUPFAM" id="SSF56112">
    <property type="entry name" value="Protein kinase-like (PK-like)"/>
    <property type="match status" value="1"/>
</dbReference>
<evidence type="ECO:0000256" key="3">
    <source>
        <dbReference type="PROSITE-ProRule" id="PRU10141"/>
    </source>
</evidence>
<dbReference type="InterPro" id="IPR000719">
    <property type="entry name" value="Prot_kinase_dom"/>
</dbReference>
<dbReference type="OrthoDB" id="3638488at2759"/>
<comment type="caution">
    <text evidence="7">The sequence shown here is derived from an EMBL/GenBank/DDBJ whole genome shotgun (WGS) entry which is preliminary data.</text>
</comment>
<dbReference type="VEuPathDB" id="MicrosporidiaDB:M153_17910001689"/>
<keyword evidence="8" id="KW-1185">Reference proteome</keyword>
<keyword evidence="1 3" id="KW-0547">Nucleotide-binding</keyword>
<reference evidence="7 8" key="1">
    <citation type="submission" date="2015-07" db="EMBL/GenBank/DDBJ databases">
        <title>The genome of Pseudoloma neurophilia, a relevant intracellular parasite of the zebrafish.</title>
        <authorList>
            <person name="Ndikumana S."/>
            <person name="Pelin A."/>
            <person name="Sanders J."/>
            <person name="Corradi N."/>
        </authorList>
    </citation>
    <scope>NUCLEOTIDE SEQUENCE [LARGE SCALE GENOMIC DNA]</scope>
    <source>
        <strain evidence="7 8">MK1</strain>
    </source>
</reference>
<dbReference type="PROSITE" id="PS00107">
    <property type="entry name" value="PROTEIN_KINASE_ATP"/>
    <property type="match status" value="1"/>
</dbReference>
<dbReference type="GO" id="GO:0005737">
    <property type="term" value="C:cytoplasm"/>
    <property type="evidence" value="ECO:0007669"/>
    <property type="project" value="TreeGrafter"/>
</dbReference>
<feature type="compositionally biased region" description="Polar residues" evidence="5">
    <location>
        <begin position="21"/>
        <end position="38"/>
    </location>
</feature>
<evidence type="ECO:0000313" key="7">
    <source>
        <dbReference type="EMBL" id="KRH93000.1"/>
    </source>
</evidence>
<dbReference type="InterPro" id="IPR017441">
    <property type="entry name" value="Protein_kinase_ATP_BS"/>
</dbReference>
<feature type="compositionally biased region" description="Polar residues" evidence="5">
    <location>
        <begin position="1"/>
        <end position="11"/>
    </location>
</feature>
<dbReference type="Pfam" id="PF00069">
    <property type="entry name" value="Pkinase"/>
    <property type="match status" value="1"/>
</dbReference>
<evidence type="ECO:0000256" key="5">
    <source>
        <dbReference type="SAM" id="MobiDB-lite"/>
    </source>
</evidence>
<evidence type="ECO:0000313" key="8">
    <source>
        <dbReference type="Proteomes" id="UP000051530"/>
    </source>
</evidence>
<dbReference type="GO" id="GO:0010506">
    <property type="term" value="P:regulation of autophagy"/>
    <property type="evidence" value="ECO:0007669"/>
    <property type="project" value="InterPro"/>
</dbReference>
<feature type="region of interest" description="Disordered" evidence="5">
    <location>
        <begin position="1"/>
        <end position="76"/>
    </location>
</feature>
<dbReference type="PROSITE" id="PS00108">
    <property type="entry name" value="PROTEIN_KINASE_ST"/>
    <property type="match status" value="1"/>
</dbReference>
<dbReference type="AlphaFoldDB" id="A0A0R0LUT8"/>
<comment type="similarity">
    <text evidence="4">Belongs to the protein kinase superfamily.</text>
</comment>
<dbReference type="Gene3D" id="1.10.510.10">
    <property type="entry name" value="Transferase(Phosphotransferase) domain 1"/>
    <property type="match status" value="1"/>
</dbReference>
<feature type="compositionally biased region" description="Polar residues" evidence="5">
    <location>
        <begin position="47"/>
        <end position="59"/>
    </location>
</feature>
<evidence type="ECO:0000256" key="4">
    <source>
        <dbReference type="RuleBase" id="RU000304"/>
    </source>
</evidence>
<keyword evidence="7" id="KW-0418">Kinase</keyword>
<feature type="binding site" evidence="3">
    <location>
        <position position="107"/>
    </location>
    <ligand>
        <name>ATP</name>
        <dbReference type="ChEBI" id="CHEBI:30616"/>
    </ligand>
</feature>
<dbReference type="SMART" id="SM00220">
    <property type="entry name" value="S_TKc"/>
    <property type="match status" value="1"/>
</dbReference>
<accession>A0A0R0LUT8</accession>
<dbReference type="InterPro" id="IPR011009">
    <property type="entry name" value="Kinase-like_dom_sf"/>
</dbReference>
<keyword evidence="2 3" id="KW-0067">ATP-binding</keyword>
<evidence type="ECO:0000259" key="6">
    <source>
        <dbReference type="PROSITE" id="PS50011"/>
    </source>
</evidence>
<feature type="domain" description="Protein kinase" evidence="6">
    <location>
        <begin position="80"/>
        <end position="260"/>
    </location>
</feature>
<keyword evidence="7" id="KW-0808">Transferase</keyword>